<gene>
    <name evidence="5" type="ORF">DFP86_110127</name>
</gene>
<dbReference type="SMART" id="SM00342">
    <property type="entry name" value="HTH_ARAC"/>
    <property type="match status" value="1"/>
</dbReference>
<dbReference type="Gene3D" id="1.10.10.60">
    <property type="entry name" value="Homeodomain-like"/>
    <property type="match status" value="1"/>
</dbReference>
<dbReference type="PANTHER" id="PTHR46796">
    <property type="entry name" value="HTH-TYPE TRANSCRIPTIONAL ACTIVATOR RHAS-RELATED"/>
    <property type="match status" value="1"/>
</dbReference>
<accession>A0A4R7B1A2</accession>
<reference evidence="5 6" key="1">
    <citation type="submission" date="2019-03" db="EMBL/GenBank/DDBJ databases">
        <title>Genomic Encyclopedia of Type Strains, Phase III (KMG-III): the genomes of soil and plant-associated and newly described type strains.</title>
        <authorList>
            <person name="Whitman W."/>
        </authorList>
    </citation>
    <scope>NUCLEOTIDE SEQUENCE [LARGE SCALE GENOMIC DNA]</scope>
    <source>
        <strain evidence="5 6">CECT 8976</strain>
    </source>
</reference>
<feature type="domain" description="HTH araC/xylS-type" evidence="4">
    <location>
        <begin position="217"/>
        <end position="318"/>
    </location>
</feature>
<dbReference type="Proteomes" id="UP000295611">
    <property type="component" value="Unassembled WGS sequence"/>
</dbReference>
<protein>
    <submittedName>
        <fullName evidence="5">AraC family transcriptional regulator</fullName>
    </submittedName>
</protein>
<dbReference type="Pfam" id="PF12833">
    <property type="entry name" value="HTH_18"/>
    <property type="match status" value="1"/>
</dbReference>
<comment type="caution">
    <text evidence="5">The sequence shown here is derived from an EMBL/GenBank/DDBJ whole genome shotgun (WGS) entry which is preliminary data.</text>
</comment>
<dbReference type="PROSITE" id="PS01124">
    <property type="entry name" value="HTH_ARAC_FAMILY_2"/>
    <property type="match status" value="1"/>
</dbReference>
<dbReference type="PANTHER" id="PTHR46796:SF12">
    <property type="entry name" value="HTH-TYPE DNA-BINDING TRANSCRIPTIONAL ACTIVATOR EUTR"/>
    <property type="match status" value="1"/>
</dbReference>
<sequence>MATAQGQARYREWQVSDVDEQAHSISAWQQDYLQLSEGAFRGRLDEVRHDHLQIFHEYTSHATWQQCQPWPGAIWFGLSSSPGSAGPSFNGHGAIAHHLLICPANHDFTLRTPDCYGIFGLVLDQAWLAEFAARRFGAALPAGCLRPGVLPLTESAYWQLSHALRQLLLSLRQDPWRADLLDTVAEGLLQTLLTLLRPARQRPDVPPRGRRHAPLVAQARALIVDPLRPAVTVDALAARLFLTRRTLQNCIGEILGVSPLTFIHAVRLQALRRDLRTPALSALDIQDLAARHGFWHLSHLGQAYKKMFGETLSASRRGRPV</sequence>
<evidence type="ECO:0000256" key="2">
    <source>
        <dbReference type="ARBA" id="ARBA00023125"/>
    </source>
</evidence>
<evidence type="ECO:0000256" key="1">
    <source>
        <dbReference type="ARBA" id="ARBA00023015"/>
    </source>
</evidence>
<keyword evidence="6" id="KW-1185">Reference proteome</keyword>
<dbReference type="PROSITE" id="PS00041">
    <property type="entry name" value="HTH_ARAC_FAMILY_1"/>
    <property type="match status" value="1"/>
</dbReference>
<proteinExistence type="predicted"/>
<evidence type="ECO:0000313" key="5">
    <source>
        <dbReference type="EMBL" id="TDR76699.1"/>
    </source>
</evidence>
<evidence type="ECO:0000259" key="4">
    <source>
        <dbReference type="PROSITE" id="PS01124"/>
    </source>
</evidence>
<dbReference type="InterPro" id="IPR018062">
    <property type="entry name" value="HTH_AraC-typ_CS"/>
</dbReference>
<keyword evidence="3" id="KW-0804">Transcription</keyword>
<dbReference type="GO" id="GO:0003700">
    <property type="term" value="F:DNA-binding transcription factor activity"/>
    <property type="evidence" value="ECO:0007669"/>
    <property type="project" value="InterPro"/>
</dbReference>
<keyword evidence="2" id="KW-0238">DNA-binding</keyword>
<evidence type="ECO:0000256" key="3">
    <source>
        <dbReference type="ARBA" id="ARBA00023163"/>
    </source>
</evidence>
<dbReference type="EMBL" id="SNZP01000010">
    <property type="protein sequence ID" value="TDR76699.1"/>
    <property type="molecule type" value="Genomic_DNA"/>
</dbReference>
<dbReference type="AlphaFoldDB" id="A0A4R7B1A2"/>
<dbReference type="InterPro" id="IPR050204">
    <property type="entry name" value="AraC_XylS_family_regulators"/>
</dbReference>
<keyword evidence="1" id="KW-0805">Transcription regulation</keyword>
<dbReference type="GO" id="GO:0043565">
    <property type="term" value="F:sequence-specific DNA binding"/>
    <property type="evidence" value="ECO:0007669"/>
    <property type="project" value="InterPro"/>
</dbReference>
<name>A0A4R7B1A2_9NEIS</name>
<evidence type="ECO:0000313" key="6">
    <source>
        <dbReference type="Proteomes" id="UP000295611"/>
    </source>
</evidence>
<dbReference type="InterPro" id="IPR018060">
    <property type="entry name" value="HTH_AraC"/>
</dbReference>
<organism evidence="5 6">
    <name type="scientific">Paludibacterium purpuratum</name>
    <dbReference type="NCBI Taxonomy" id="1144873"/>
    <lineage>
        <taxon>Bacteria</taxon>
        <taxon>Pseudomonadati</taxon>
        <taxon>Pseudomonadota</taxon>
        <taxon>Betaproteobacteria</taxon>
        <taxon>Neisseriales</taxon>
        <taxon>Chromobacteriaceae</taxon>
        <taxon>Paludibacterium</taxon>
    </lineage>
</organism>